<comment type="caution">
    <text evidence="11">The sequence shown here is derived from an EMBL/GenBank/DDBJ whole genome shotgun (WGS) entry which is preliminary data.</text>
</comment>
<feature type="domain" description="Response regulatory" evidence="10">
    <location>
        <begin position="681"/>
        <end position="799"/>
    </location>
</feature>
<dbReference type="SUPFAM" id="SSF55781">
    <property type="entry name" value="GAF domain-like"/>
    <property type="match status" value="2"/>
</dbReference>
<evidence type="ECO:0000256" key="8">
    <source>
        <dbReference type="SAM" id="Coils"/>
    </source>
</evidence>
<dbReference type="Pfam" id="PF02518">
    <property type="entry name" value="HATPase_c"/>
    <property type="match status" value="1"/>
</dbReference>
<dbReference type="PROSITE" id="PS50109">
    <property type="entry name" value="HIS_KIN"/>
    <property type="match status" value="1"/>
</dbReference>
<dbReference type="InterPro" id="IPR036890">
    <property type="entry name" value="HATPase_C_sf"/>
</dbReference>
<dbReference type="SMART" id="SM00387">
    <property type="entry name" value="HATPase_c"/>
    <property type="match status" value="1"/>
</dbReference>
<name>A0ABV0J7X2_9CYAN</name>
<sequence>MNDEDKTREQLLDEIAALRQQNHELEVLHQHTQALKQAEAERQQLLLREQAARTVAESAERRAAFLAEASRVLASSLDYEATLESVAQLAVPPIADWCLVDVLNQDGTLRRLAIAHLDATKVAQAWQLNQRYPPVTHASSGPAYAVRMRASELIPHISEEMLIAYAQNAEHLELLRSLSCQSAMVVPLIARDRVLGVITFATAESKWQYNTVDLVLAEDLAQRAAIAVDNARLYQTAQAALQEREAGLRLQQSVEQKLTLLVEASSTLISSLELTVLLPKILDLSCNLIAADAYAVWRFLPSLNKWQVVSAAGLSEAYQQSVIQVTTATPTMPDEPFVIEDVEQSPLLEMRKAGYRQEGIMALLVLPLKIHGETSGTLVFYYHQPHPFHDTEIRVGMALANLSASAIGTTELYQEQKRLRAEAEAANRIKDEFLAVLSHELRTPLNPILGWAKLLRGGKLEPAKVDLALETIERNAKLQTQLIEDLLDVSRILQGKLTLTAHPVNLVAVIAAAIETVRLAAEAKSIRIHTFFEDGVGQVLGDQNRLQQVVWNLLSNAVKFTPAGGQVEVKLEQIGSQAQIRVSDTGNGIAPEFLSYIFDYFRQADSTTTRIFGGLGLGLAIARHLVELHGGMIQAASAGEGQGATFVIRLPLWQVEERDQHELLPGDAAVLSLQPWLTALRILLVDDDADTREVVEFILSQAGATVTAVGSAGAALQALSQAQHDLLLSDIGMPQMDGYMLIRQVRSLPPEQGGTIPAIALTAYAGELNQQQVLAAGFQQHVAKPIEPDYLIKAIAQLMGRVD</sequence>
<evidence type="ECO:0000256" key="5">
    <source>
        <dbReference type="ARBA" id="ARBA00022777"/>
    </source>
</evidence>
<evidence type="ECO:0000313" key="12">
    <source>
        <dbReference type="Proteomes" id="UP001464891"/>
    </source>
</evidence>
<evidence type="ECO:0000313" key="11">
    <source>
        <dbReference type="EMBL" id="MEP0817872.1"/>
    </source>
</evidence>
<reference evidence="11 12" key="1">
    <citation type="submission" date="2022-04" db="EMBL/GenBank/DDBJ databases">
        <title>Positive selection, recombination, and allopatry shape intraspecific diversity of widespread and dominant cyanobacteria.</title>
        <authorList>
            <person name="Wei J."/>
            <person name="Shu W."/>
            <person name="Hu C."/>
        </authorList>
    </citation>
    <scope>NUCLEOTIDE SEQUENCE [LARGE SCALE GENOMIC DNA]</scope>
    <source>
        <strain evidence="11 12">GB2-A4</strain>
    </source>
</reference>
<dbReference type="Gene3D" id="3.40.50.2300">
    <property type="match status" value="1"/>
</dbReference>
<evidence type="ECO:0000256" key="4">
    <source>
        <dbReference type="ARBA" id="ARBA00022679"/>
    </source>
</evidence>
<proteinExistence type="predicted"/>
<evidence type="ECO:0000256" key="1">
    <source>
        <dbReference type="ARBA" id="ARBA00000085"/>
    </source>
</evidence>
<gene>
    <name evidence="11" type="ORF">NC998_12280</name>
</gene>
<dbReference type="PANTHER" id="PTHR43547">
    <property type="entry name" value="TWO-COMPONENT HISTIDINE KINASE"/>
    <property type="match status" value="1"/>
</dbReference>
<dbReference type="InterPro" id="IPR029016">
    <property type="entry name" value="GAF-like_dom_sf"/>
</dbReference>
<keyword evidence="11" id="KW-0547">Nucleotide-binding</keyword>
<dbReference type="InterPro" id="IPR036097">
    <property type="entry name" value="HisK_dim/P_sf"/>
</dbReference>
<dbReference type="SUPFAM" id="SSF47384">
    <property type="entry name" value="Homodimeric domain of signal transducing histidine kinase"/>
    <property type="match status" value="1"/>
</dbReference>
<keyword evidence="3 7" id="KW-0597">Phosphoprotein</keyword>
<dbReference type="InterPro" id="IPR003018">
    <property type="entry name" value="GAF"/>
</dbReference>
<protein>
    <recommendedName>
        <fullName evidence="2">histidine kinase</fullName>
        <ecNumber evidence="2">2.7.13.3</ecNumber>
    </recommendedName>
</protein>
<dbReference type="EC" id="2.7.13.3" evidence="2"/>
<dbReference type="SMART" id="SM00065">
    <property type="entry name" value="GAF"/>
    <property type="match status" value="2"/>
</dbReference>
<dbReference type="CDD" id="cd00082">
    <property type="entry name" value="HisKA"/>
    <property type="match status" value="1"/>
</dbReference>
<organism evidence="11 12">
    <name type="scientific">Trichocoleus desertorum GB2-A4</name>
    <dbReference type="NCBI Taxonomy" id="2933944"/>
    <lineage>
        <taxon>Bacteria</taxon>
        <taxon>Bacillati</taxon>
        <taxon>Cyanobacteriota</taxon>
        <taxon>Cyanophyceae</taxon>
        <taxon>Leptolyngbyales</taxon>
        <taxon>Trichocoleusaceae</taxon>
        <taxon>Trichocoleus</taxon>
    </lineage>
</organism>
<evidence type="ECO:0000256" key="7">
    <source>
        <dbReference type="PROSITE-ProRule" id="PRU00169"/>
    </source>
</evidence>
<evidence type="ECO:0000256" key="3">
    <source>
        <dbReference type="ARBA" id="ARBA00022553"/>
    </source>
</evidence>
<keyword evidence="6" id="KW-0902">Two-component regulatory system</keyword>
<dbReference type="RefSeq" id="WP_190434776.1">
    <property type="nucleotide sequence ID" value="NZ_JAMPKM010000006.1"/>
</dbReference>
<evidence type="ECO:0000256" key="6">
    <source>
        <dbReference type="ARBA" id="ARBA00023012"/>
    </source>
</evidence>
<dbReference type="Pfam" id="PF01590">
    <property type="entry name" value="GAF"/>
    <property type="match status" value="2"/>
</dbReference>
<dbReference type="Gene3D" id="3.30.450.40">
    <property type="match status" value="2"/>
</dbReference>
<dbReference type="GO" id="GO:0005524">
    <property type="term" value="F:ATP binding"/>
    <property type="evidence" value="ECO:0007669"/>
    <property type="project" value="UniProtKB-KW"/>
</dbReference>
<dbReference type="Pfam" id="PF00512">
    <property type="entry name" value="HisKA"/>
    <property type="match status" value="1"/>
</dbReference>
<dbReference type="Proteomes" id="UP001464891">
    <property type="component" value="Unassembled WGS sequence"/>
</dbReference>
<keyword evidence="11" id="KW-0067">ATP-binding</keyword>
<dbReference type="SMART" id="SM00448">
    <property type="entry name" value="REC"/>
    <property type="match status" value="1"/>
</dbReference>
<evidence type="ECO:0000256" key="2">
    <source>
        <dbReference type="ARBA" id="ARBA00012438"/>
    </source>
</evidence>
<feature type="domain" description="Histidine kinase" evidence="9">
    <location>
        <begin position="436"/>
        <end position="654"/>
    </location>
</feature>
<keyword evidence="4" id="KW-0808">Transferase</keyword>
<accession>A0ABV0J7X2</accession>
<feature type="coiled-coil region" evidence="8">
    <location>
        <begin position="1"/>
        <end position="55"/>
    </location>
</feature>
<dbReference type="PANTHER" id="PTHR43547:SF2">
    <property type="entry name" value="HYBRID SIGNAL TRANSDUCTION HISTIDINE KINASE C"/>
    <property type="match status" value="1"/>
</dbReference>
<dbReference type="Gene3D" id="3.30.565.10">
    <property type="entry name" value="Histidine kinase-like ATPase, C-terminal domain"/>
    <property type="match status" value="1"/>
</dbReference>
<dbReference type="CDD" id="cd16922">
    <property type="entry name" value="HATPase_EvgS-ArcB-TorS-like"/>
    <property type="match status" value="1"/>
</dbReference>
<feature type="modified residue" description="4-aspartylphosphate" evidence="7">
    <location>
        <position position="730"/>
    </location>
</feature>
<dbReference type="SMART" id="SM00388">
    <property type="entry name" value="HisKA"/>
    <property type="match status" value="1"/>
</dbReference>
<dbReference type="InterPro" id="IPR011006">
    <property type="entry name" value="CheY-like_superfamily"/>
</dbReference>
<dbReference type="SUPFAM" id="SSF55874">
    <property type="entry name" value="ATPase domain of HSP90 chaperone/DNA topoisomerase II/histidine kinase"/>
    <property type="match status" value="1"/>
</dbReference>
<dbReference type="InterPro" id="IPR003594">
    <property type="entry name" value="HATPase_dom"/>
</dbReference>
<dbReference type="InterPro" id="IPR001789">
    <property type="entry name" value="Sig_transdc_resp-reg_receiver"/>
</dbReference>
<evidence type="ECO:0000259" key="9">
    <source>
        <dbReference type="PROSITE" id="PS50109"/>
    </source>
</evidence>
<keyword evidence="12" id="KW-1185">Reference proteome</keyword>
<dbReference type="InterPro" id="IPR004358">
    <property type="entry name" value="Sig_transdc_His_kin-like_C"/>
</dbReference>
<dbReference type="EMBL" id="JAMPKM010000006">
    <property type="protein sequence ID" value="MEP0817872.1"/>
    <property type="molecule type" value="Genomic_DNA"/>
</dbReference>
<dbReference type="InterPro" id="IPR005467">
    <property type="entry name" value="His_kinase_dom"/>
</dbReference>
<dbReference type="PRINTS" id="PR00344">
    <property type="entry name" value="BCTRLSENSOR"/>
</dbReference>
<dbReference type="InterPro" id="IPR003661">
    <property type="entry name" value="HisK_dim/P_dom"/>
</dbReference>
<dbReference type="PROSITE" id="PS50110">
    <property type="entry name" value="RESPONSE_REGULATORY"/>
    <property type="match status" value="1"/>
</dbReference>
<comment type="catalytic activity">
    <reaction evidence="1">
        <text>ATP + protein L-histidine = ADP + protein N-phospho-L-histidine.</text>
        <dbReference type="EC" id="2.7.13.3"/>
    </reaction>
</comment>
<dbReference type="SUPFAM" id="SSF52172">
    <property type="entry name" value="CheY-like"/>
    <property type="match status" value="1"/>
</dbReference>
<dbReference type="Pfam" id="PF00072">
    <property type="entry name" value="Response_reg"/>
    <property type="match status" value="1"/>
</dbReference>
<evidence type="ECO:0000259" key="10">
    <source>
        <dbReference type="PROSITE" id="PS50110"/>
    </source>
</evidence>
<keyword evidence="5" id="KW-0418">Kinase</keyword>
<dbReference type="Gene3D" id="1.10.287.130">
    <property type="match status" value="1"/>
</dbReference>
<keyword evidence="8" id="KW-0175">Coiled coil</keyword>
<dbReference type="CDD" id="cd17580">
    <property type="entry name" value="REC_2_DhkD-like"/>
    <property type="match status" value="1"/>
</dbReference>